<keyword evidence="3 5" id="KW-0067">ATP-binding</keyword>
<dbReference type="Gene3D" id="3.40.50.300">
    <property type="entry name" value="P-loop containing nucleotide triphosphate hydrolases"/>
    <property type="match status" value="2"/>
</dbReference>
<sequence>MILGINEFNETQREAIPKILEDSSRNVCILSQTGTGKTLSYLVPIIQSLLKSSEKQANTLIIVPNGILIYQVHDVIMNLVEGMPIKAKTVDDIETGDLPHVVISSPPKLLNKFKTYNLNYKVDSFEKVKNLVLDEVDQLLVHKETIIEILKRTVNRKKTILCSSTLSNAGTRSDSKLVSQLFPNCTYIKSEVLHKIPPTISINFVHYKDESERFDKLVDYLNINKHRTIIYCNNSSAVDHLYSKLMKNGKNAHILNKNVELMDQIMITTSKDKKLVVVSTDLSSRGVDFKHFKSVIHYDFPSNVIKFIHRTGRVGRNGTEGSCTAFWSDKDEFLKNKIEENIDSLEKVFSRRRGLRKKYKKALISQQSPTVK</sequence>
<dbReference type="OrthoDB" id="10256233at2759"/>
<dbReference type="PANTHER" id="PTHR24031">
    <property type="entry name" value="RNA HELICASE"/>
    <property type="match status" value="1"/>
</dbReference>
<dbReference type="SMART" id="SM00490">
    <property type="entry name" value="HELICc"/>
    <property type="match status" value="1"/>
</dbReference>
<dbReference type="EMBL" id="CP056065">
    <property type="protein sequence ID" value="UKJ88290.1"/>
    <property type="molecule type" value="Genomic_DNA"/>
</dbReference>
<dbReference type="CDD" id="cd18787">
    <property type="entry name" value="SF2_C_DEAD"/>
    <property type="match status" value="1"/>
</dbReference>
<dbReference type="GO" id="GO:0003723">
    <property type="term" value="F:RNA binding"/>
    <property type="evidence" value="ECO:0007669"/>
    <property type="project" value="UniProtKB-UniRule"/>
</dbReference>
<gene>
    <name evidence="8" type="ORF">MACJ_000734</name>
</gene>
<dbReference type="PROSITE" id="PS51192">
    <property type="entry name" value="HELICASE_ATP_BIND_1"/>
    <property type="match status" value="1"/>
</dbReference>
<dbReference type="GO" id="GO:0016787">
    <property type="term" value="F:hydrolase activity"/>
    <property type="evidence" value="ECO:0007669"/>
    <property type="project" value="UniProtKB-KW"/>
</dbReference>
<dbReference type="GO" id="GO:0003724">
    <property type="term" value="F:RNA helicase activity"/>
    <property type="evidence" value="ECO:0007669"/>
    <property type="project" value="UniProtKB-EC"/>
</dbReference>
<dbReference type="InterPro" id="IPR014001">
    <property type="entry name" value="Helicase_ATP-bd"/>
</dbReference>
<reference evidence="8" key="1">
    <citation type="submission" date="2022-07" db="EMBL/GenBank/DDBJ databases">
        <title>Evaluation of T. orientalis genome assembly methods using nanopore sequencing and analysis of variation between genomes.</title>
        <authorList>
            <person name="Yam J."/>
            <person name="Micallef M.L."/>
            <person name="Liu M."/>
            <person name="Djordjevic S.P."/>
            <person name="Bogema D.R."/>
            <person name="Jenkins C."/>
        </authorList>
    </citation>
    <scope>NUCLEOTIDE SEQUENCE</scope>
    <source>
        <strain evidence="8">Fish Creek</strain>
    </source>
</reference>
<evidence type="ECO:0000256" key="4">
    <source>
        <dbReference type="ARBA" id="ARBA00022884"/>
    </source>
</evidence>
<protein>
    <recommendedName>
        <fullName evidence="5">ATP-dependent RNA helicase</fullName>
        <ecNumber evidence="5">3.6.4.13</ecNumber>
    </recommendedName>
</protein>
<comment type="catalytic activity">
    <reaction evidence="5">
        <text>ATP + H2O = ADP + phosphate + H(+)</text>
        <dbReference type="Rhea" id="RHEA:13065"/>
        <dbReference type="ChEBI" id="CHEBI:15377"/>
        <dbReference type="ChEBI" id="CHEBI:15378"/>
        <dbReference type="ChEBI" id="CHEBI:30616"/>
        <dbReference type="ChEBI" id="CHEBI:43474"/>
        <dbReference type="ChEBI" id="CHEBI:456216"/>
        <dbReference type="EC" id="3.6.4.13"/>
    </reaction>
</comment>
<evidence type="ECO:0000256" key="2">
    <source>
        <dbReference type="ARBA" id="ARBA00022801"/>
    </source>
</evidence>
<comment type="similarity">
    <text evidence="5">Belongs to the DEAD box helicase family.</text>
</comment>
<evidence type="ECO:0000313" key="8">
    <source>
        <dbReference type="EMBL" id="UKJ88290.1"/>
    </source>
</evidence>
<dbReference type="SUPFAM" id="SSF52540">
    <property type="entry name" value="P-loop containing nucleoside triphosphate hydrolases"/>
    <property type="match status" value="1"/>
</dbReference>
<keyword evidence="5 8" id="KW-0347">Helicase</keyword>
<evidence type="ECO:0000259" key="7">
    <source>
        <dbReference type="PROSITE" id="PS51194"/>
    </source>
</evidence>
<proteinExistence type="inferred from homology"/>
<keyword evidence="1 5" id="KW-0547">Nucleotide-binding</keyword>
<comment type="domain">
    <text evidence="5">The Q motif is unique to and characteristic of the DEAD box family of RNA helicases and controls ATP binding and hydrolysis.</text>
</comment>
<evidence type="ECO:0000256" key="1">
    <source>
        <dbReference type="ARBA" id="ARBA00022741"/>
    </source>
</evidence>
<dbReference type="PROSITE" id="PS51194">
    <property type="entry name" value="HELICASE_CTER"/>
    <property type="match status" value="1"/>
</dbReference>
<feature type="domain" description="Helicase ATP-binding" evidence="6">
    <location>
        <begin position="18"/>
        <end position="184"/>
    </location>
</feature>
<dbReference type="EC" id="3.6.4.13" evidence="5"/>
<evidence type="ECO:0000256" key="5">
    <source>
        <dbReference type="RuleBase" id="RU365068"/>
    </source>
</evidence>
<organism evidence="8 9">
    <name type="scientific">Theileria orientalis</name>
    <dbReference type="NCBI Taxonomy" id="68886"/>
    <lineage>
        <taxon>Eukaryota</taxon>
        <taxon>Sar</taxon>
        <taxon>Alveolata</taxon>
        <taxon>Apicomplexa</taxon>
        <taxon>Aconoidasida</taxon>
        <taxon>Piroplasmida</taxon>
        <taxon>Theileriidae</taxon>
        <taxon>Theileria</taxon>
    </lineage>
</organism>
<feature type="domain" description="Helicase C-terminal" evidence="7">
    <location>
        <begin position="213"/>
        <end position="356"/>
    </location>
</feature>
<evidence type="ECO:0000256" key="3">
    <source>
        <dbReference type="ARBA" id="ARBA00022840"/>
    </source>
</evidence>
<evidence type="ECO:0000313" key="9">
    <source>
        <dbReference type="Proteomes" id="UP000244803"/>
    </source>
</evidence>
<keyword evidence="4 5" id="KW-0694">RNA-binding</keyword>
<dbReference type="GO" id="GO:0005524">
    <property type="term" value="F:ATP binding"/>
    <property type="evidence" value="ECO:0007669"/>
    <property type="project" value="UniProtKB-UniRule"/>
</dbReference>
<keyword evidence="2 5" id="KW-0378">Hydrolase</keyword>
<dbReference type="SMART" id="SM00487">
    <property type="entry name" value="DEXDc"/>
    <property type="match status" value="1"/>
</dbReference>
<accession>A0A976M4K2</accession>
<dbReference type="Pfam" id="PF00271">
    <property type="entry name" value="Helicase_C"/>
    <property type="match status" value="1"/>
</dbReference>
<comment type="function">
    <text evidence="5">RNA helicase.</text>
</comment>
<evidence type="ECO:0000259" key="6">
    <source>
        <dbReference type="PROSITE" id="PS51192"/>
    </source>
</evidence>
<dbReference type="InterPro" id="IPR011545">
    <property type="entry name" value="DEAD/DEAH_box_helicase_dom"/>
</dbReference>
<dbReference type="Proteomes" id="UP000244803">
    <property type="component" value="Chromosome 1"/>
</dbReference>
<name>A0A976M4K2_THEOR</name>
<dbReference type="Pfam" id="PF00270">
    <property type="entry name" value="DEAD"/>
    <property type="match status" value="1"/>
</dbReference>
<dbReference type="AlphaFoldDB" id="A0A976M4K2"/>
<dbReference type="InterPro" id="IPR027417">
    <property type="entry name" value="P-loop_NTPase"/>
</dbReference>
<dbReference type="InterPro" id="IPR001650">
    <property type="entry name" value="Helicase_C-like"/>
</dbReference>